<reference evidence="2" key="1">
    <citation type="journal article" date="2022" name="Mol. Ecol. Resour.">
        <title>The genomes of chicory, endive, great burdock and yacon provide insights into Asteraceae palaeo-polyploidization history and plant inulin production.</title>
        <authorList>
            <person name="Fan W."/>
            <person name="Wang S."/>
            <person name="Wang H."/>
            <person name="Wang A."/>
            <person name="Jiang F."/>
            <person name="Liu H."/>
            <person name="Zhao H."/>
            <person name="Xu D."/>
            <person name="Zhang Y."/>
        </authorList>
    </citation>
    <scope>NUCLEOTIDE SEQUENCE [LARGE SCALE GENOMIC DNA]</scope>
    <source>
        <strain evidence="2">cv. Yunnan</strain>
    </source>
</reference>
<evidence type="ECO:0000313" key="2">
    <source>
        <dbReference type="Proteomes" id="UP001056120"/>
    </source>
</evidence>
<evidence type="ECO:0000313" key="1">
    <source>
        <dbReference type="EMBL" id="KAI3682737.1"/>
    </source>
</evidence>
<sequence length="489" mass="53032">MEPSHPSPSSSFLIIPQSNPPPEMDRLVNADVKEVNLVFTAGNKSSTTFRLTNLMHTMSVAVSLTTTNPSTLSFTQSYSIIPPLGTTSFTLTLSKPLDHPPLSTPQDTVLVRSTMLPTGKASMEDLRRLFSKPGPHIFKDVTIPIAFVGRHVIEFLILSSVSKTLETAFVLSKAIAWCDESELTSLLRPAAMKGNSYVVSALLDDGADVNKRGRGGESVVSFAIESGSIDTVRVLVESGFVVDHERDRFLHDAASANRVDVMEVLCLSYLDLDVNVIDFELGQTPLHVGGTHGNVDVLRFLIALGCDPDVSDYNGWTALHCAANNGHIEAVEFLLSSCNYVKYAVNKEGRTAFNLAVENGHTGLYDMLHLGDVLHRAATKGDVDVMRKCLAEGAKVNGKDQNGWTALHKAAFKGHVEGVKVLLNHGGLVDLTDGSGYTALHRAVEGRHAQVAMMLIAHGAKANMKSLDVPFDFDSFRKHKPLHGKIERA</sequence>
<organism evidence="1 2">
    <name type="scientific">Smallanthus sonchifolius</name>
    <dbReference type="NCBI Taxonomy" id="185202"/>
    <lineage>
        <taxon>Eukaryota</taxon>
        <taxon>Viridiplantae</taxon>
        <taxon>Streptophyta</taxon>
        <taxon>Embryophyta</taxon>
        <taxon>Tracheophyta</taxon>
        <taxon>Spermatophyta</taxon>
        <taxon>Magnoliopsida</taxon>
        <taxon>eudicotyledons</taxon>
        <taxon>Gunneridae</taxon>
        <taxon>Pentapetalae</taxon>
        <taxon>asterids</taxon>
        <taxon>campanulids</taxon>
        <taxon>Asterales</taxon>
        <taxon>Asteraceae</taxon>
        <taxon>Asteroideae</taxon>
        <taxon>Heliantheae alliance</taxon>
        <taxon>Millerieae</taxon>
        <taxon>Smallanthus</taxon>
    </lineage>
</organism>
<accession>A0ACB8YB96</accession>
<reference evidence="1 2" key="2">
    <citation type="journal article" date="2022" name="Mol. Ecol. Resour.">
        <title>The genomes of chicory, endive, great burdock and yacon provide insights into Asteraceae paleo-polyploidization history and plant inulin production.</title>
        <authorList>
            <person name="Fan W."/>
            <person name="Wang S."/>
            <person name="Wang H."/>
            <person name="Wang A."/>
            <person name="Jiang F."/>
            <person name="Liu H."/>
            <person name="Zhao H."/>
            <person name="Xu D."/>
            <person name="Zhang Y."/>
        </authorList>
    </citation>
    <scope>NUCLEOTIDE SEQUENCE [LARGE SCALE GENOMIC DNA]</scope>
    <source>
        <strain evidence="2">cv. Yunnan</strain>
        <tissue evidence="1">Leaves</tissue>
    </source>
</reference>
<comment type="caution">
    <text evidence="1">The sequence shown here is derived from an EMBL/GenBank/DDBJ whole genome shotgun (WGS) entry which is preliminary data.</text>
</comment>
<protein>
    <submittedName>
        <fullName evidence="1">Uncharacterized protein</fullName>
    </submittedName>
</protein>
<gene>
    <name evidence="1" type="ORF">L1987_82937</name>
</gene>
<proteinExistence type="predicted"/>
<dbReference type="EMBL" id="CM042045">
    <property type="protein sequence ID" value="KAI3682737.1"/>
    <property type="molecule type" value="Genomic_DNA"/>
</dbReference>
<keyword evidence="2" id="KW-1185">Reference proteome</keyword>
<dbReference type="Proteomes" id="UP001056120">
    <property type="component" value="Linkage Group LG28"/>
</dbReference>
<name>A0ACB8YB96_9ASTR</name>